<sequence>MLMALVINWRDFSVVREILFLYCYAFSVSLLLTPLCCDDIHDVTPRVSALAGCDTLRRIPPRGRSLDDISSLTSHIGNFTLSDGDDKWVWKDDASGNFKSAGQPGNIGPTAPSGQATMLPYAFTTGTLYVLASGSWNFDTVTAPSAYPHAFLGSQHTVGHQTPGHLGGEVMRRLVSLFLFRYNKEKPPFCDICCQLGKT</sequence>
<keyword evidence="2" id="KW-1185">Reference proteome</keyword>
<dbReference type="Proteomes" id="UP001151760">
    <property type="component" value="Unassembled WGS sequence"/>
</dbReference>
<comment type="caution">
    <text evidence="1">The sequence shown here is derived from an EMBL/GenBank/DDBJ whole genome shotgun (WGS) entry which is preliminary data.</text>
</comment>
<proteinExistence type="predicted"/>
<reference evidence="1" key="2">
    <citation type="submission" date="2022-01" db="EMBL/GenBank/DDBJ databases">
        <authorList>
            <person name="Yamashiro T."/>
            <person name="Shiraishi A."/>
            <person name="Satake H."/>
            <person name="Nakayama K."/>
        </authorList>
    </citation>
    <scope>NUCLEOTIDE SEQUENCE</scope>
</reference>
<protein>
    <submittedName>
        <fullName evidence="1">Uncharacterized protein</fullName>
    </submittedName>
</protein>
<reference evidence="1" key="1">
    <citation type="journal article" date="2022" name="Int. J. Mol. Sci.">
        <title>Draft Genome of Tanacetum Coccineum: Genomic Comparison of Closely Related Tanacetum-Family Plants.</title>
        <authorList>
            <person name="Yamashiro T."/>
            <person name="Shiraishi A."/>
            <person name="Nakayama K."/>
            <person name="Satake H."/>
        </authorList>
    </citation>
    <scope>NUCLEOTIDE SEQUENCE</scope>
</reference>
<gene>
    <name evidence="1" type="ORF">Tco_1054663</name>
</gene>
<name>A0ABQ5GYP1_9ASTR</name>
<organism evidence="1 2">
    <name type="scientific">Tanacetum coccineum</name>
    <dbReference type="NCBI Taxonomy" id="301880"/>
    <lineage>
        <taxon>Eukaryota</taxon>
        <taxon>Viridiplantae</taxon>
        <taxon>Streptophyta</taxon>
        <taxon>Embryophyta</taxon>
        <taxon>Tracheophyta</taxon>
        <taxon>Spermatophyta</taxon>
        <taxon>Magnoliopsida</taxon>
        <taxon>eudicotyledons</taxon>
        <taxon>Gunneridae</taxon>
        <taxon>Pentapetalae</taxon>
        <taxon>asterids</taxon>
        <taxon>campanulids</taxon>
        <taxon>Asterales</taxon>
        <taxon>Asteraceae</taxon>
        <taxon>Asteroideae</taxon>
        <taxon>Anthemideae</taxon>
        <taxon>Anthemidinae</taxon>
        <taxon>Tanacetum</taxon>
    </lineage>
</organism>
<dbReference type="EMBL" id="BQNB010018980">
    <property type="protein sequence ID" value="GJT80321.1"/>
    <property type="molecule type" value="Genomic_DNA"/>
</dbReference>
<evidence type="ECO:0000313" key="2">
    <source>
        <dbReference type="Proteomes" id="UP001151760"/>
    </source>
</evidence>
<accession>A0ABQ5GYP1</accession>
<evidence type="ECO:0000313" key="1">
    <source>
        <dbReference type="EMBL" id="GJT80321.1"/>
    </source>
</evidence>